<dbReference type="EC" id="2.7.3.-" evidence="7"/>
<evidence type="ECO:0000259" key="6">
    <source>
        <dbReference type="PROSITE" id="PS51510"/>
    </source>
</evidence>
<evidence type="ECO:0000256" key="5">
    <source>
        <dbReference type="PROSITE-ProRule" id="PRU00843"/>
    </source>
</evidence>
<dbReference type="OrthoDB" id="18720at2"/>
<dbReference type="GO" id="GO:0046314">
    <property type="term" value="P:phosphocreatine biosynthetic process"/>
    <property type="evidence" value="ECO:0007669"/>
    <property type="project" value="InterPro"/>
</dbReference>
<dbReference type="Pfam" id="PF00217">
    <property type="entry name" value="ATP-gua_Ptrans"/>
    <property type="match status" value="1"/>
</dbReference>
<evidence type="ECO:0000313" key="8">
    <source>
        <dbReference type="Proteomes" id="UP000220251"/>
    </source>
</evidence>
<keyword evidence="3 5" id="KW-0418">Kinase</keyword>
<evidence type="ECO:0000256" key="4">
    <source>
        <dbReference type="ARBA" id="ARBA00022840"/>
    </source>
</evidence>
<reference evidence="8" key="1">
    <citation type="submission" date="2015-06" db="EMBL/GenBank/DDBJ databases">
        <authorList>
            <person name="Bertelli C."/>
        </authorList>
    </citation>
    <scope>NUCLEOTIDE SEQUENCE [LARGE SCALE GENOMIC DNA]</scope>
    <source>
        <strain evidence="8">CRIB-30</strain>
    </source>
</reference>
<protein>
    <submittedName>
        <fullName evidence="7">Putative ATP:guanido phosphotransferase</fullName>
        <ecNumber evidence="7">2.7.3.-</ecNumber>
    </submittedName>
</protein>
<proteinExistence type="inferred from homology"/>
<dbReference type="GO" id="GO:0005615">
    <property type="term" value="C:extracellular space"/>
    <property type="evidence" value="ECO:0007669"/>
    <property type="project" value="TreeGrafter"/>
</dbReference>
<accession>A0A0H5DQC2</accession>
<evidence type="ECO:0000313" key="7">
    <source>
        <dbReference type="EMBL" id="CRX38841.1"/>
    </source>
</evidence>
<dbReference type="PROSITE" id="PS51510">
    <property type="entry name" value="PHOSPHAGEN_KINASE_C"/>
    <property type="match status" value="1"/>
</dbReference>
<gene>
    <name evidence="7" type="ORF">ELAC_1513</name>
</gene>
<feature type="domain" description="Phosphagen kinase C-terminal" evidence="6">
    <location>
        <begin position="24"/>
        <end position="253"/>
    </location>
</feature>
<evidence type="ECO:0000256" key="1">
    <source>
        <dbReference type="ARBA" id="ARBA00022679"/>
    </source>
</evidence>
<keyword evidence="8" id="KW-1185">Reference proteome</keyword>
<feature type="binding site" evidence="5">
    <location>
        <begin position="27"/>
        <end position="31"/>
    </location>
    <ligand>
        <name>ATP</name>
        <dbReference type="ChEBI" id="CHEBI:30616"/>
    </ligand>
</feature>
<dbReference type="Proteomes" id="UP000220251">
    <property type="component" value="Unassembled WGS sequence"/>
</dbReference>
<dbReference type="EMBL" id="CWGJ01000025">
    <property type="protein sequence ID" value="CRX38841.1"/>
    <property type="molecule type" value="Genomic_DNA"/>
</dbReference>
<feature type="binding site" evidence="5">
    <location>
        <begin position="206"/>
        <end position="211"/>
    </location>
    <ligand>
        <name>ATP</name>
        <dbReference type="ChEBI" id="CHEBI:30616"/>
    </ligand>
</feature>
<dbReference type="PANTHER" id="PTHR11547:SF38">
    <property type="entry name" value="ARGININE KINASE 1-RELATED"/>
    <property type="match status" value="1"/>
</dbReference>
<name>A0A0H5DQC2_9BACT</name>
<keyword evidence="1 5" id="KW-0808">Transferase</keyword>
<evidence type="ECO:0000256" key="3">
    <source>
        <dbReference type="ARBA" id="ARBA00022777"/>
    </source>
</evidence>
<dbReference type="GO" id="GO:0004111">
    <property type="term" value="F:creatine kinase activity"/>
    <property type="evidence" value="ECO:0007669"/>
    <property type="project" value="InterPro"/>
</dbReference>
<keyword evidence="2 5" id="KW-0547">Nucleotide-binding</keyword>
<dbReference type="RefSeq" id="WP_098038704.1">
    <property type="nucleotide sequence ID" value="NZ_CWGJ01000025.1"/>
</dbReference>
<dbReference type="AlphaFoldDB" id="A0A0H5DQC2"/>
<dbReference type="InterPro" id="IPR014746">
    <property type="entry name" value="Gln_synth/guanido_kin_cat_dom"/>
</dbReference>
<sequence length="355" mass="40093">MKDPVRPAQFLSEKKLWDTNANKIFLASTVSLKRNIEKFNFPGKLNGDLQKTIIALVSKELAKEPGLRQMLLFPAEKAEAFDKEYLMEHFFAREKVFQAHSGEAFMIDESGSFLVLLNIDNHIEFFIVDVQGEMENSWNRLVKTETELGKSIKYAFLPRFGFLTSDPGDSGSAFEVTAYLQLTGLIHCGKIDEILESTADESFSITGLQGSPTEIIGDVLVIKNNYTLGMSEENIIASIRSLVTKLTVEEVAERTKIKSESMAEIKDRVSRAFGILVHSYQIEAIEALNAISLVKLGVDLGWFEGISFEELNLLFFNCRRAHLLSQFKDSISAEELSHRRAEFIHKTLKNVRQLI</sequence>
<feature type="binding site" evidence="5">
    <location>
        <begin position="175"/>
        <end position="179"/>
    </location>
    <ligand>
        <name>ATP</name>
        <dbReference type="ChEBI" id="CHEBI:30616"/>
    </ligand>
</feature>
<dbReference type="GO" id="GO:0005524">
    <property type="term" value="F:ATP binding"/>
    <property type="evidence" value="ECO:0007669"/>
    <property type="project" value="UniProtKB-UniRule"/>
</dbReference>
<dbReference type="PANTHER" id="PTHR11547">
    <property type="entry name" value="ARGININE OR CREATINE KINASE"/>
    <property type="match status" value="1"/>
</dbReference>
<comment type="similarity">
    <text evidence="5">Belongs to the ATP:guanido phosphotransferase family.</text>
</comment>
<dbReference type="InterPro" id="IPR000749">
    <property type="entry name" value="ATP-guanido_PTrfase"/>
</dbReference>
<dbReference type="InterPro" id="IPR022414">
    <property type="entry name" value="ATP-guanido_PTrfase_cat"/>
</dbReference>
<dbReference type="SUPFAM" id="SSF55931">
    <property type="entry name" value="Glutamine synthetase/guanido kinase"/>
    <property type="match status" value="1"/>
</dbReference>
<comment type="caution">
    <text evidence="5">Lacks conserved residue(s) required for the propagation of feature annotation.</text>
</comment>
<keyword evidence="4 5" id="KW-0067">ATP-binding</keyword>
<evidence type="ECO:0000256" key="2">
    <source>
        <dbReference type="ARBA" id="ARBA00022741"/>
    </source>
</evidence>
<dbReference type="Gene3D" id="3.30.590.10">
    <property type="entry name" value="Glutamine synthetase/guanido kinase, catalytic domain"/>
    <property type="match status" value="1"/>
</dbReference>
<organism evidence="7 8">
    <name type="scientific">Estrella lausannensis</name>
    <dbReference type="NCBI Taxonomy" id="483423"/>
    <lineage>
        <taxon>Bacteria</taxon>
        <taxon>Pseudomonadati</taxon>
        <taxon>Chlamydiota</taxon>
        <taxon>Chlamydiia</taxon>
        <taxon>Parachlamydiales</taxon>
        <taxon>Candidatus Criblamydiaceae</taxon>
        <taxon>Estrella</taxon>
    </lineage>
</organism>